<feature type="transmembrane region" description="Helical" evidence="1">
    <location>
        <begin position="253"/>
        <end position="276"/>
    </location>
</feature>
<feature type="transmembrane region" description="Helical" evidence="1">
    <location>
        <begin position="69"/>
        <end position="95"/>
    </location>
</feature>
<comment type="caution">
    <text evidence="2">The sequence shown here is derived from an EMBL/GenBank/DDBJ whole genome shotgun (WGS) entry which is preliminary data.</text>
</comment>
<accession>A0A0F5JA11</accession>
<feature type="transmembrane region" description="Helical" evidence="1">
    <location>
        <begin position="157"/>
        <end position="180"/>
    </location>
</feature>
<feature type="transmembrane region" description="Helical" evidence="1">
    <location>
        <begin position="124"/>
        <end position="145"/>
    </location>
</feature>
<sequence length="277" mass="31436">MDKKEKLLQKRVAGLFALLCVIFFQFFDSDHLFLKEEVVSVASLPEVLVGYWGKPAWLACSMAKVLTSLFVPVGGGAVLITAVLMLEWWASLFILRKFNVGDMAPLYALFPVVMEWGTYCSPYYHLNSILSLVIVLYIFCGYIQIKVKWLSWVTGFILLFAVYCMVGSRLFIFVILVLLYEAEIGEKHWVYWALLLITGTVLPEFLKELYSLSEEQAYQYPQAWLPAFFPAIMLACVLVATQFKKVRYMQISVWSVSVTSGLLLVLLALTAFSHAVG</sequence>
<dbReference type="Proteomes" id="UP000033047">
    <property type="component" value="Unassembled WGS sequence"/>
</dbReference>
<dbReference type="Pfam" id="PF19529">
    <property type="entry name" value="DUF6057"/>
    <property type="match status" value="1"/>
</dbReference>
<evidence type="ECO:0000313" key="2">
    <source>
        <dbReference type="EMBL" id="KKB54599.1"/>
    </source>
</evidence>
<keyword evidence="1" id="KW-0812">Transmembrane</keyword>
<proteinExistence type="predicted"/>
<keyword evidence="1" id="KW-0472">Membrane</keyword>
<feature type="transmembrane region" description="Helical" evidence="1">
    <location>
        <begin position="218"/>
        <end position="241"/>
    </location>
</feature>
<evidence type="ECO:0000313" key="3">
    <source>
        <dbReference type="Proteomes" id="UP000033047"/>
    </source>
</evidence>
<dbReference type="EMBL" id="AQHV01000013">
    <property type="protein sequence ID" value="KKB54599.1"/>
    <property type="molecule type" value="Genomic_DNA"/>
</dbReference>
<dbReference type="InterPro" id="IPR045692">
    <property type="entry name" value="DUF6057"/>
</dbReference>
<evidence type="ECO:0008006" key="4">
    <source>
        <dbReference type="Google" id="ProtNLM"/>
    </source>
</evidence>
<organism evidence="2 3">
    <name type="scientific">Parabacteroides goldsteinii DSM 19448 = WAL 12034</name>
    <dbReference type="NCBI Taxonomy" id="927665"/>
    <lineage>
        <taxon>Bacteria</taxon>
        <taxon>Pseudomonadati</taxon>
        <taxon>Bacteroidota</taxon>
        <taxon>Bacteroidia</taxon>
        <taxon>Bacteroidales</taxon>
        <taxon>Tannerellaceae</taxon>
        <taxon>Parabacteroides</taxon>
    </lineage>
</organism>
<dbReference type="PATRIC" id="fig|927665.4.peg.2792"/>
<evidence type="ECO:0000256" key="1">
    <source>
        <dbReference type="SAM" id="Phobius"/>
    </source>
</evidence>
<keyword evidence="1" id="KW-1133">Transmembrane helix</keyword>
<feature type="transmembrane region" description="Helical" evidence="1">
    <location>
        <begin position="12"/>
        <end position="27"/>
    </location>
</feature>
<dbReference type="GeneID" id="69979113"/>
<dbReference type="RefSeq" id="WP_007657615.1">
    <property type="nucleotide sequence ID" value="NZ_KQ033913.1"/>
</dbReference>
<name>A0A0F5JA11_9BACT</name>
<dbReference type="HOGENOM" id="CLU_1004163_0_0_10"/>
<protein>
    <recommendedName>
        <fullName evidence="4">Glycosyltransferase RgtA/B/C/D-like domain-containing protein</fullName>
    </recommendedName>
</protein>
<gene>
    <name evidence="2" type="ORF">HMPREF1535_02721</name>
</gene>
<feature type="transmembrane region" description="Helical" evidence="1">
    <location>
        <begin position="189"/>
        <end position="206"/>
    </location>
</feature>
<reference evidence="2 3" key="1">
    <citation type="submission" date="2013-04" db="EMBL/GenBank/DDBJ databases">
        <title>The Genome Sequence of Parabacteroides goldsteinii DSM 19448.</title>
        <authorList>
            <consortium name="The Broad Institute Genomics Platform"/>
            <person name="Earl A."/>
            <person name="Ward D."/>
            <person name="Feldgarden M."/>
            <person name="Gevers D."/>
            <person name="Martens E."/>
            <person name="Sakamoto M."/>
            <person name="Benno Y."/>
            <person name="Song Y."/>
            <person name="Liu C."/>
            <person name="Lee J."/>
            <person name="Bolanos M."/>
            <person name="Vaisanen M.L."/>
            <person name="Finegold S.M."/>
            <person name="Walker B."/>
            <person name="Young S."/>
            <person name="Zeng Q."/>
            <person name="Gargeya S."/>
            <person name="Fitzgerald M."/>
            <person name="Haas B."/>
            <person name="Abouelleil A."/>
            <person name="Allen A.W."/>
            <person name="Alvarado L."/>
            <person name="Arachchi H.M."/>
            <person name="Berlin A.M."/>
            <person name="Chapman S.B."/>
            <person name="Gainer-Dewar J."/>
            <person name="Goldberg J."/>
            <person name="Griggs A."/>
            <person name="Gujja S."/>
            <person name="Hansen M."/>
            <person name="Howarth C."/>
            <person name="Imamovic A."/>
            <person name="Ireland A."/>
            <person name="Larimer J."/>
            <person name="McCowan C."/>
            <person name="Murphy C."/>
            <person name="Pearson M."/>
            <person name="Poon T.W."/>
            <person name="Priest M."/>
            <person name="Roberts A."/>
            <person name="Saif S."/>
            <person name="Shea T."/>
            <person name="Sisk P."/>
            <person name="Sykes S."/>
            <person name="Wortman J."/>
            <person name="Nusbaum C."/>
            <person name="Birren B."/>
        </authorList>
    </citation>
    <scope>NUCLEOTIDE SEQUENCE [LARGE SCALE GENOMIC DNA]</scope>
    <source>
        <strain evidence="2 3">DSM 19448</strain>
    </source>
</reference>
<dbReference type="AlphaFoldDB" id="A0A0F5JA11"/>